<gene>
    <name evidence="10" type="ORF">M427DRAFT_118844</name>
</gene>
<dbReference type="Proteomes" id="UP000070544">
    <property type="component" value="Unassembled WGS sequence"/>
</dbReference>
<dbReference type="FunFam" id="3.30.230.40:FF:000004">
    <property type="entry name" value="Imidazoleglycerol-phosphate dehydratase"/>
    <property type="match status" value="1"/>
</dbReference>
<sequence>MATVQEPQLTNTSPFSALVQRKTKETDVAIHIDIRPLNGVQAITVATGIGFLDHMIEALAKHAKWSLAASCKGDLHIDDHHTTEDVALALGQAFKKALGDAKGIRRFGYAYAPLDEALSRTVLDISGRPFCHADLGLRRPSIGALSTEMIPHFFQSFANAAGVTLHVDVLRGENDHHRSEAAFKSFALALRQAVELTGGNDVPSTKGVLEGF</sequence>
<dbReference type="NCBIfam" id="NF002111">
    <property type="entry name" value="PRK00951.2-1"/>
    <property type="match status" value="1"/>
</dbReference>
<proteinExistence type="inferred from homology"/>
<reference evidence="10 11" key="1">
    <citation type="journal article" date="2015" name="Genome Biol. Evol.">
        <title>Phylogenomic analyses indicate that early fungi evolved digesting cell walls of algal ancestors of land plants.</title>
        <authorList>
            <person name="Chang Y."/>
            <person name="Wang S."/>
            <person name="Sekimoto S."/>
            <person name="Aerts A.L."/>
            <person name="Choi C."/>
            <person name="Clum A."/>
            <person name="LaButti K.M."/>
            <person name="Lindquist E.A."/>
            <person name="Yee Ngan C."/>
            <person name="Ohm R.A."/>
            <person name="Salamov A.A."/>
            <person name="Grigoriev I.V."/>
            <person name="Spatafora J.W."/>
            <person name="Berbee M.L."/>
        </authorList>
    </citation>
    <scope>NUCLEOTIDE SEQUENCE [LARGE SCALE GENOMIC DNA]</scope>
    <source>
        <strain evidence="10 11">JEL478</strain>
    </source>
</reference>
<dbReference type="PROSITE" id="PS00954">
    <property type="entry name" value="IGP_DEHYDRATASE_1"/>
    <property type="match status" value="1"/>
</dbReference>
<dbReference type="Pfam" id="PF00475">
    <property type="entry name" value="IGPD"/>
    <property type="match status" value="1"/>
</dbReference>
<accession>A0A139AYM3</accession>
<dbReference type="InterPro" id="IPR020568">
    <property type="entry name" value="Ribosomal_Su5_D2-typ_SF"/>
</dbReference>
<evidence type="ECO:0000256" key="5">
    <source>
        <dbReference type="ARBA" id="ARBA00016664"/>
    </source>
</evidence>
<evidence type="ECO:0000256" key="4">
    <source>
        <dbReference type="ARBA" id="ARBA00012075"/>
    </source>
</evidence>
<dbReference type="GO" id="GO:0000105">
    <property type="term" value="P:L-histidine biosynthetic process"/>
    <property type="evidence" value="ECO:0007669"/>
    <property type="project" value="UniProtKB-UniPathway"/>
</dbReference>
<dbReference type="NCBIfam" id="NF002114">
    <property type="entry name" value="PRK00951.2-4"/>
    <property type="match status" value="1"/>
</dbReference>
<evidence type="ECO:0000256" key="8">
    <source>
        <dbReference type="ARBA" id="ARBA00023239"/>
    </source>
</evidence>
<evidence type="ECO:0000256" key="2">
    <source>
        <dbReference type="ARBA" id="ARBA00005047"/>
    </source>
</evidence>
<dbReference type="EC" id="4.2.1.19" evidence="4 9"/>
<evidence type="ECO:0000256" key="9">
    <source>
        <dbReference type="RuleBase" id="RU000598"/>
    </source>
</evidence>
<dbReference type="UniPathway" id="UPA00031">
    <property type="reaction ID" value="UER00011"/>
</dbReference>
<keyword evidence="11" id="KW-1185">Reference proteome</keyword>
<evidence type="ECO:0000256" key="7">
    <source>
        <dbReference type="ARBA" id="ARBA00023102"/>
    </source>
</evidence>
<comment type="catalytic activity">
    <reaction evidence="1 9">
        <text>D-erythro-1-(imidazol-4-yl)glycerol 3-phosphate = 3-(imidazol-4-yl)-2-oxopropyl phosphate + H2O</text>
        <dbReference type="Rhea" id="RHEA:11040"/>
        <dbReference type="ChEBI" id="CHEBI:15377"/>
        <dbReference type="ChEBI" id="CHEBI:57766"/>
        <dbReference type="ChEBI" id="CHEBI:58278"/>
        <dbReference type="EC" id="4.2.1.19"/>
    </reaction>
</comment>
<evidence type="ECO:0000256" key="6">
    <source>
        <dbReference type="ARBA" id="ARBA00022605"/>
    </source>
</evidence>
<dbReference type="EMBL" id="KQ965732">
    <property type="protein sequence ID" value="KXS21848.1"/>
    <property type="molecule type" value="Genomic_DNA"/>
</dbReference>
<dbReference type="FunFam" id="3.30.230.40:FF:000001">
    <property type="entry name" value="Imidazoleglycerol-phosphate dehydratase HisB"/>
    <property type="match status" value="1"/>
</dbReference>
<evidence type="ECO:0000256" key="3">
    <source>
        <dbReference type="ARBA" id="ARBA00007481"/>
    </source>
</evidence>
<organism evidence="10 11">
    <name type="scientific">Gonapodya prolifera (strain JEL478)</name>
    <name type="common">Monoblepharis prolifera</name>
    <dbReference type="NCBI Taxonomy" id="1344416"/>
    <lineage>
        <taxon>Eukaryota</taxon>
        <taxon>Fungi</taxon>
        <taxon>Fungi incertae sedis</taxon>
        <taxon>Chytridiomycota</taxon>
        <taxon>Chytridiomycota incertae sedis</taxon>
        <taxon>Monoblepharidomycetes</taxon>
        <taxon>Monoblepharidales</taxon>
        <taxon>Gonapodyaceae</taxon>
        <taxon>Gonapodya</taxon>
    </lineage>
</organism>
<dbReference type="InterPro" id="IPR038494">
    <property type="entry name" value="IGPD_sf"/>
</dbReference>
<dbReference type="HAMAP" id="MF_00076">
    <property type="entry name" value="HisB"/>
    <property type="match status" value="1"/>
</dbReference>
<dbReference type="PROSITE" id="PS00955">
    <property type="entry name" value="IGP_DEHYDRATASE_2"/>
    <property type="match status" value="1"/>
</dbReference>
<dbReference type="PANTHER" id="PTHR23133">
    <property type="entry name" value="IMIDAZOLEGLYCEROL-PHOSPHATE DEHYDRATASE HIS7"/>
    <property type="match status" value="1"/>
</dbReference>
<dbReference type="InterPro" id="IPR000807">
    <property type="entry name" value="ImidazoleglycerolP_deHydtase"/>
</dbReference>
<dbReference type="GO" id="GO:0004424">
    <property type="term" value="F:imidazoleglycerol-phosphate dehydratase activity"/>
    <property type="evidence" value="ECO:0007669"/>
    <property type="project" value="UniProtKB-EC"/>
</dbReference>
<dbReference type="STRING" id="1344416.A0A139AYM3"/>
<evidence type="ECO:0000256" key="1">
    <source>
        <dbReference type="ARBA" id="ARBA00001723"/>
    </source>
</evidence>
<name>A0A139AYM3_GONPJ</name>
<dbReference type="OMA" id="GIPFFDH"/>
<dbReference type="CDD" id="cd07914">
    <property type="entry name" value="IGPD"/>
    <property type="match status" value="1"/>
</dbReference>
<dbReference type="SUPFAM" id="SSF54211">
    <property type="entry name" value="Ribosomal protein S5 domain 2-like"/>
    <property type="match status" value="2"/>
</dbReference>
<dbReference type="Gene3D" id="3.30.230.40">
    <property type="entry name" value="Imidazole glycerol phosphate dehydratase, domain 1"/>
    <property type="match status" value="2"/>
</dbReference>
<evidence type="ECO:0000313" key="10">
    <source>
        <dbReference type="EMBL" id="KXS21848.1"/>
    </source>
</evidence>
<keyword evidence="8 9" id="KW-0456">Lyase</keyword>
<evidence type="ECO:0000313" key="11">
    <source>
        <dbReference type="Proteomes" id="UP000070544"/>
    </source>
</evidence>
<keyword evidence="6" id="KW-0028">Amino-acid biosynthesis</keyword>
<dbReference type="AlphaFoldDB" id="A0A139AYM3"/>
<dbReference type="OrthoDB" id="447729at2759"/>
<dbReference type="PANTHER" id="PTHR23133:SF2">
    <property type="entry name" value="IMIDAZOLEGLYCEROL-PHOSPHATE DEHYDRATASE"/>
    <property type="match status" value="1"/>
</dbReference>
<comment type="similarity">
    <text evidence="3 9">Belongs to the imidazoleglycerol-phosphate dehydratase family.</text>
</comment>
<dbReference type="InterPro" id="IPR020565">
    <property type="entry name" value="ImidazoleglycerP_deHydtase_CS"/>
</dbReference>
<protein>
    <recommendedName>
        <fullName evidence="5 9">Imidazoleglycerol-phosphate dehydratase</fullName>
        <ecNumber evidence="4 9">4.2.1.19</ecNumber>
    </recommendedName>
</protein>
<keyword evidence="7 9" id="KW-0368">Histidine biosynthesis</keyword>
<comment type="pathway">
    <text evidence="2 9">Amino-acid biosynthesis; L-histidine biosynthesis; L-histidine from 5-phospho-alpha-D-ribose 1-diphosphate: step 6/9.</text>
</comment>